<reference evidence="12 13" key="1">
    <citation type="submission" date="2023-12" db="EMBL/GenBank/DDBJ databases">
        <title>Baltic Sea Cyanobacteria.</title>
        <authorList>
            <person name="Delbaje E."/>
            <person name="Fewer D.P."/>
            <person name="Shishido T.K."/>
        </authorList>
    </citation>
    <scope>NUCLEOTIDE SEQUENCE [LARGE SCALE GENOMIC DNA]</scope>
    <source>
        <strain evidence="12 13">UHCC 0139</strain>
    </source>
</reference>
<dbReference type="HAMAP" id="MF_01840">
    <property type="entry name" value="AcsF"/>
    <property type="match status" value="1"/>
</dbReference>
<evidence type="ECO:0000256" key="6">
    <source>
        <dbReference type="ARBA" id="ARBA00023002"/>
    </source>
</evidence>
<dbReference type="NCBIfam" id="NF010172">
    <property type="entry name" value="PRK13654.1"/>
    <property type="match status" value="1"/>
</dbReference>
<evidence type="ECO:0000256" key="8">
    <source>
        <dbReference type="ARBA" id="ARBA00023171"/>
    </source>
</evidence>
<proteinExistence type="inferred from homology"/>
<keyword evidence="3 10" id="KW-0602">Photosynthesis</keyword>
<organism evidence="12 13">
    <name type="scientific">Cyanobium gracile UHCC 0139</name>
    <dbReference type="NCBI Taxonomy" id="3110308"/>
    <lineage>
        <taxon>Bacteria</taxon>
        <taxon>Bacillati</taxon>
        <taxon>Cyanobacteriota</taxon>
        <taxon>Cyanophyceae</taxon>
        <taxon>Synechococcales</taxon>
        <taxon>Prochlorococcaceae</taxon>
        <taxon>Cyanobium</taxon>
    </lineage>
</organism>
<dbReference type="InterPro" id="IPR009078">
    <property type="entry name" value="Ferritin-like_SF"/>
</dbReference>
<dbReference type="Proteomes" id="UP001304461">
    <property type="component" value="Unassembled WGS sequence"/>
</dbReference>
<dbReference type="SUPFAM" id="SSF47240">
    <property type="entry name" value="Ferritin-like"/>
    <property type="match status" value="1"/>
</dbReference>
<comment type="function">
    <text evidence="10">Catalyzes the formation of the isocyclic ring in chlorophyll biosynthesis. Mediates the cyclase reaction, which results in the formation of divinylprotochlorophyllide (Pchlide) characteristic of all chlorophylls from magnesium-protoporphyrin IX 13-monomethyl ester (MgPMME).</text>
</comment>
<dbReference type="RefSeq" id="WP_323306498.1">
    <property type="nucleotide sequence ID" value="NZ_JAYGHX010000012.1"/>
</dbReference>
<gene>
    <name evidence="10 12" type="primary">acsF</name>
    <name evidence="12" type="ORF">VB738_14920</name>
</gene>
<comment type="pathway">
    <text evidence="10">Porphyrin-containing compound metabolism; chlorophyll biosynthesis (light-independent).</text>
</comment>
<evidence type="ECO:0000256" key="1">
    <source>
        <dbReference type="ARBA" id="ARBA00001962"/>
    </source>
</evidence>
<dbReference type="PANTHER" id="PTHR31053">
    <property type="entry name" value="MAGNESIUM-PROTOPORPHYRIN IX MONOMETHYL ESTER [OXIDATIVE] CYCLASE, CHLOROPLASTIC"/>
    <property type="match status" value="1"/>
</dbReference>
<evidence type="ECO:0000256" key="2">
    <source>
        <dbReference type="ARBA" id="ARBA00006550"/>
    </source>
</evidence>
<dbReference type="PANTHER" id="PTHR31053:SF2">
    <property type="entry name" value="MAGNESIUM-PROTOPORPHYRIN IX MONOMETHYL ESTER [OXIDATIVE] CYCLASE, CHLOROPLASTIC"/>
    <property type="match status" value="1"/>
</dbReference>
<comment type="similarity">
    <text evidence="2 10">Belongs to the AcsF family.</text>
</comment>
<dbReference type="InterPro" id="IPR008434">
    <property type="entry name" value="AcsF"/>
</dbReference>
<comment type="catalytic activity">
    <reaction evidence="9 10">
        <text>Mg-protoporphyrin IX 13-monomethyl ester + 3 NADPH + 3 O2 + 2 H(+) = 3,8-divinyl protochlorophyllide a + 3 NADP(+) + 5 H2O</text>
        <dbReference type="Rhea" id="RHEA:33235"/>
        <dbReference type="ChEBI" id="CHEBI:15377"/>
        <dbReference type="ChEBI" id="CHEBI:15378"/>
        <dbReference type="ChEBI" id="CHEBI:15379"/>
        <dbReference type="ChEBI" id="CHEBI:57783"/>
        <dbReference type="ChEBI" id="CHEBI:58349"/>
        <dbReference type="ChEBI" id="CHEBI:58632"/>
        <dbReference type="ChEBI" id="CHEBI:60491"/>
        <dbReference type="EC" id="1.14.13.81"/>
    </reaction>
</comment>
<evidence type="ECO:0000256" key="3">
    <source>
        <dbReference type="ARBA" id="ARBA00022531"/>
    </source>
</evidence>
<dbReference type="EC" id="1.14.13.81" evidence="10"/>
<comment type="cofactor">
    <cofactor evidence="1 10">
        <name>Fe cation</name>
        <dbReference type="ChEBI" id="CHEBI:24875"/>
    </cofactor>
</comment>
<keyword evidence="5 10" id="KW-0521">NADP</keyword>
<keyword evidence="8 10" id="KW-0149">Chlorophyll biosynthesis</keyword>
<name>A0ABU5RXP5_9CYAN</name>
<dbReference type="NCBIfam" id="TIGR02029">
    <property type="entry name" value="AcsF"/>
    <property type="match status" value="1"/>
</dbReference>
<evidence type="ECO:0000256" key="4">
    <source>
        <dbReference type="ARBA" id="ARBA00022723"/>
    </source>
</evidence>
<keyword evidence="4 10" id="KW-0479">Metal-binding</keyword>
<dbReference type="Pfam" id="PF02915">
    <property type="entry name" value="Rubrerythrin"/>
    <property type="match status" value="1"/>
</dbReference>
<evidence type="ECO:0000256" key="9">
    <source>
        <dbReference type="ARBA" id="ARBA00049231"/>
    </source>
</evidence>
<evidence type="ECO:0000313" key="12">
    <source>
        <dbReference type="EMBL" id="MEA5392554.1"/>
    </source>
</evidence>
<keyword evidence="7 10" id="KW-0408">Iron</keyword>
<comment type="caution">
    <text evidence="12">The sequence shown here is derived from an EMBL/GenBank/DDBJ whole genome shotgun (WGS) entry which is preliminary data.</text>
</comment>
<evidence type="ECO:0000256" key="10">
    <source>
        <dbReference type="HAMAP-Rule" id="MF_01840"/>
    </source>
</evidence>
<feature type="domain" description="Rubrerythrin diiron-binding" evidence="11">
    <location>
        <begin position="91"/>
        <end position="222"/>
    </location>
</feature>
<evidence type="ECO:0000256" key="7">
    <source>
        <dbReference type="ARBA" id="ARBA00023004"/>
    </source>
</evidence>
<protein>
    <recommendedName>
        <fullName evidence="10">Magnesium-protoporphyrin IX monomethyl ester [oxidative] cyclase</fullName>
        <shortName evidence="10">Mg-protoporphyrin IX monomethyl ester oxidative cyclase</shortName>
        <ecNumber evidence="10">1.14.13.81</ecNumber>
    </recommendedName>
</protein>
<dbReference type="GO" id="GO:0048529">
    <property type="term" value="F:magnesium-protoporphyrin IX monomethyl ester (oxidative) cyclase activity"/>
    <property type="evidence" value="ECO:0007669"/>
    <property type="project" value="UniProtKB-EC"/>
</dbReference>
<evidence type="ECO:0000313" key="13">
    <source>
        <dbReference type="Proteomes" id="UP001304461"/>
    </source>
</evidence>
<keyword evidence="13" id="KW-1185">Reference proteome</keyword>
<keyword evidence="6 10" id="KW-0560">Oxidoreductase</keyword>
<evidence type="ECO:0000259" key="11">
    <source>
        <dbReference type="Pfam" id="PF02915"/>
    </source>
</evidence>
<dbReference type="InterPro" id="IPR003251">
    <property type="entry name" value="Rr_diiron-bd_dom"/>
</dbReference>
<accession>A0ABU5RXP5</accession>
<evidence type="ECO:0000256" key="5">
    <source>
        <dbReference type="ARBA" id="ARBA00022857"/>
    </source>
</evidence>
<dbReference type="EMBL" id="JAYGHX010000012">
    <property type="protein sequence ID" value="MEA5392554.1"/>
    <property type="molecule type" value="Genomic_DNA"/>
</dbReference>
<sequence>MTATLSSPAAGSSVAAPAAPHLREDLLTPRFYTTQIAKAARTDLEPQRPAFDAMLAEMEADYNRDHFDRKAQLDRLRDLSPEEKEAYESYLVRSCVSEFSGFLLFKELSRRLFQAQRPEMGRLFQLMARDEARHAGFLNRALVAEGIEIDLPSLSTKRPITWFPLSWVLYSVFLSEKIGYWRYILIDRHLKAHPDSNFAPLFDFFEPWCQDENRHGDIFNMLIRCWPALRQGLRGKLLSRFFLWSVFLTHSLTVCERGEFYRILGMDPEAFDAEVMRQTNRTARRAFPWVFDLESGGYIALRDRLVACFQEMGVARRQGDGPLRQIGLRLRFGGLLWQQFWQPMVRAEAG</sequence>